<dbReference type="EMBL" id="GBXM01100868">
    <property type="protein sequence ID" value="JAH07709.1"/>
    <property type="molecule type" value="Transcribed_RNA"/>
</dbReference>
<proteinExistence type="predicted"/>
<protein>
    <submittedName>
        <fullName evidence="1">Uncharacterized protein</fullName>
    </submittedName>
</protein>
<dbReference type="PROSITE" id="PS51257">
    <property type="entry name" value="PROKAR_LIPOPROTEIN"/>
    <property type="match status" value="1"/>
</dbReference>
<dbReference type="AlphaFoldDB" id="A0A0E9PT71"/>
<reference evidence="1" key="1">
    <citation type="submission" date="2014-11" db="EMBL/GenBank/DDBJ databases">
        <authorList>
            <person name="Amaro Gonzalez C."/>
        </authorList>
    </citation>
    <scope>NUCLEOTIDE SEQUENCE</scope>
</reference>
<name>A0A0E9PT71_ANGAN</name>
<evidence type="ECO:0000313" key="1">
    <source>
        <dbReference type="EMBL" id="JAH07709.1"/>
    </source>
</evidence>
<sequence>MKINSSAADYESNITDRDCQTFLTVGQSFTSVTACGYFTYTRALLYPIC</sequence>
<accession>A0A0E9PT71</accession>
<reference evidence="1" key="2">
    <citation type="journal article" date="2015" name="Fish Shellfish Immunol.">
        <title>Early steps in the European eel (Anguilla anguilla)-Vibrio vulnificus interaction in the gills: Role of the RtxA13 toxin.</title>
        <authorList>
            <person name="Callol A."/>
            <person name="Pajuelo D."/>
            <person name="Ebbesson L."/>
            <person name="Teles M."/>
            <person name="MacKenzie S."/>
            <person name="Amaro C."/>
        </authorList>
    </citation>
    <scope>NUCLEOTIDE SEQUENCE</scope>
</reference>
<organism evidence="1">
    <name type="scientific">Anguilla anguilla</name>
    <name type="common">European freshwater eel</name>
    <name type="synonym">Muraena anguilla</name>
    <dbReference type="NCBI Taxonomy" id="7936"/>
    <lineage>
        <taxon>Eukaryota</taxon>
        <taxon>Metazoa</taxon>
        <taxon>Chordata</taxon>
        <taxon>Craniata</taxon>
        <taxon>Vertebrata</taxon>
        <taxon>Euteleostomi</taxon>
        <taxon>Actinopterygii</taxon>
        <taxon>Neopterygii</taxon>
        <taxon>Teleostei</taxon>
        <taxon>Anguilliformes</taxon>
        <taxon>Anguillidae</taxon>
        <taxon>Anguilla</taxon>
    </lineage>
</organism>